<dbReference type="GO" id="GO:0044208">
    <property type="term" value="P:'de novo' AMP biosynthetic process"/>
    <property type="evidence" value="ECO:0007669"/>
    <property type="project" value="TreeGrafter"/>
</dbReference>
<evidence type="ECO:0000256" key="1">
    <source>
        <dbReference type="ARBA" id="ARBA00022598"/>
    </source>
</evidence>
<evidence type="ECO:0000256" key="6">
    <source>
        <dbReference type="ARBA" id="ARBA00023134"/>
    </source>
</evidence>
<keyword evidence="4" id="KW-0658">Purine biosynthesis</keyword>
<reference evidence="7" key="1">
    <citation type="submission" date="2018-10" db="EMBL/GenBank/DDBJ databases">
        <title>Hidden diversity of soil giant viruses.</title>
        <authorList>
            <person name="Schulz F."/>
            <person name="Alteio L."/>
            <person name="Goudeau D."/>
            <person name="Ryan E.M."/>
            <person name="Malmstrom R.R."/>
            <person name="Blanchard J."/>
            <person name="Woyke T."/>
        </authorList>
    </citation>
    <scope>NUCLEOTIDE SEQUENCE</scope>
    <source>
        <strain evidence="7">SAV1</strain>
    </source>
</reference>
<evidence type="ECO:0000256" key="3">
    <source>
        <dbReference type="ARBA" id="ARBA00022741"/>
    </source>
</evidence>
<name>A0A3G5AJN6_9VIRU</name>
<keyword evidence="5" id="KW-0460">Magnesium</keyword>
<dbReference type="GO" id="GO:0005525">
    <property type="term" value="F:GTP binding"/>
    <property type="evidence" value="ECO:0007669"/>
    <property type="project" value="UniProtKB-KW"/>
</dbReference>
<dbReference type="SMART" id="SM00788">
    <property type="entry name" value="Adenylsucc_synt"/>
    <property type="match status" value="1"/>
</dbReference>
<dbReference type="GO" id="GO:0046040">
    <property type="term" value="P:IMP metabolic process"/>
    <property type="evidence" value="ECO:0007669"/>
    <property type="project" value="TreeGrafter"/>
</dbReference>
<gene>
    <name evidence="7" type="ORF">Satyrvirus48_3</name>
</gene>
<organism evidence="7">
    <name type="scientific">Satyrvirus sp</name>
    <dbReference type="NCBI Taxonomy" id="2487771"/>
    <lineage>
        <taxon>Viruses</taxon>
        <taxon>Varidnaviria</taxon>
        <taxon>Bamfordvirae</taxon>
        <taxon>Nucleocytoviricota</taxon>
        <taxon>Megaviricetes</taxon>
        <taxon>Imitervirales</taxon>
        <taxon>Mimiviridae</taxon>
        <taxon>Megamimivirinae</taxon>
    </lineage>
</organism>
<dbReference type="GO" id="GO:0046872">
    <property type="term" value="F:metal ion binding"/>
    <property type="evidence" value="ECO:0007669"/>
    <property type="project" value="UniProtKB-KW"/>
</dbReference>
<dbReference type="InterPro" id="IPR042109">
    <property type="entry name" value="Adenylosuccinate_synth_dom1"/>
</dbReference>
<dbReference type="SUPFAM" id="SSF52540">
    <property type="entry name" value="P-loop containing nucleoside triphosphate hydrolases"/>
    <property type="match status" value="1"/>
</dbReference>
<dbReference type="Gene3D" id="3.40.440.10">
    <property type="entry name" value="Adenylosuccinate Synthetase, subunit A, domain 1"/>
    <property type="match status" value="2"/>
</dbReference>
<keyword evidence="1" id="KW-0436">Ligase</keyword>
<accession>A0A3G5AJN6</accession>
<dbReference type="InterPro" id="IPR042111">
    <property type="entry name" value="Adenylosuccinate_synth_dom3"/>
</dbReference>
<keyword evidence="3" id="KW-0547">Nucleotide-binding</keyword>
<keyword evidence="2" id="KW-0479">Metal-binding</keyword>
<evidence type="ECO:0000256" key="4">
    <source>
        <dbReference type="ARBA" id="ARBA00022755"/>
    </source>
</evidence>
<dbReference type="Gene3D" id="3.90.170.10">
    <property type="entry name" value="Adenylosuccinate Synthetase, subunit A, domain 3"/>
    <property type="match status" value="1"/>
</dbReference>
<dbReference type="InterPro" id="IPR027417">
    <property type="entry name" value="P-loop_NTPase"/>
</dbReference>
<dbReference type="HAMAP" id="MF_00011">
    <property type="entry name" value="Adenylosucc_synth"/>
    <property type="match status" value="1"/>
</dbReference>
<dbReference type="PANTHER" id="PTHR11846:SF0">
    <property type="entry name" value="ADENYLOSUCCINATE SYNTHETASE"/>
    <property type="match status" value="1"/>
</dbReference>
<evidence type="ECO:0000256" key="2">
    <source>
        <dbReference type="ARBA" id="ARBA00022723"/>
    </source>
</evidence>
<dbReference type="InterPro" id="IPR001114">
    <property type="entry name" value="Adenylosuccinate_synthetase"/>
</dbReference>
<dbReference type="GO" id="GO:0004019">
    <property type="term" value="F:adenylosuccinate synthase activity"/>
    <property type="evidence" value="ECO:0007669"/>
    <property type="project" value="InterPro"/>
</dbReference>
<dbReference type="PANTHER" id="PTHR11846">
    <property type="entry name" value="ADENYLOSUCCINATE SYNTHETASE"/>
    <property type="match status" value="1"/>
</dbReference>
<evidence type="ECO:0000256" key="5">
    <source>
        <dbReference type="ARBA" id="ARBA00022842"/>
    </source>
</evidence>
<proteinExistence type="inferred from homology"/>
<protein>
    <submittedName>
        <fullName evidence="7">Adenylosuccinate synthetase</fullName>
    </submittedName>
</protein>
<dbReference type="Pfam" id="PF00709">
    <property type="entry name" value="Adenylsucc_synt"/>
    <property type="match status" value="2"/>
</dbReference>
<sequence length="400" mass="45108">MDLGFKKTFQENIANWNLYTLVGAAWGDEGKGKIAFSLLEMLSGISVQKETFQNVENFRSNPESYLHLHLHLHKTEKLLLCVRFNGGSNAGHTNIIPGVDCGDGDGAIKTVQIPSGMIVPGVVCMIGPECLVNYALLKEEIEKLERLGVSDVRKRLIIARNAHVVTQEHIQQDIDSERNLQKIGKGIGTTRQGIGPCVAGKATRSNKRVEDFPEFQEMGIVMDTMEFFRSKEKIRMDIVFEGAQAVELDINSGKYPYVTSSVTWPYAIYSTGVYQNVKEQTVIFVLKAYETYVGDAKFQPDGEVFKRIGDVGKEFGTRTKRRRQVNYLDISRIKNTIKHATPANGSVVVVINKYDVLEEVSKEFPGKTFAVIENGQNIYFQTFKEMEEYIVKNVWILWNS</sequence>
<evidence type="ECO:0000313" key="7">
    <source>
        <dbReference type="EMBL" id="AYV85829.1"/>
    </source>
</evidence>
<keyword evidence="6" id="KW-0342">GTP-binding</keyword>
<dbReference type="EMBL" id="MK072484">
    <property type="protein sequence ID" value="AYV85829.1"/>
    <property type="molecule type" value="Genomic_DNA"/>
</dbReference>